<feature type="region of interest" description="Disordered" evidence="7">
    <location>
        <begin position="1"/>
        <end position="24"/>
    </location>
</feature>
<reference evidence="9" key="1">
    <citation type="journal article" date="2019" name="Int. J. Syst. Evol. Microbiol.">
        <title>The Global Catalogue of Microorganisms (GCM) 10K type strain sequencing project: providing services to taxonomists for standard genome sequencing and annotation.</title>
        <authorList>
            <consortium name="The Broad Institute Genomics Platform"/>
            <consortium name="The Broad Institute Genome Sequencing Center for Infectious Disease"/>
            <person name="Wu L."/>
            <person name="Ma J."/>
        </authorList>
    </citation>
    <scope>NUCLEOTIDE SEQUENCE [LARGE SCALE GENOMIC DNA]</scope>
    <source>
        <strain evidence="9">JCM 16949</strain>
    </source>
</reference>
<evidence type="ECO:0000256" key="5">
    <source>
        <dbReference type="ARBA" id="ARBA00024179"/>
    </source>
</evidence>
<keyword evidence="9" id="KW-1185">Reference proteome</keyword>
<comment type="caution">
    <text evidence="8">The sequence shown here is derived from an EMBL/GenBank/DDBJ whole genome shotgun (WGS) entry which is preliminary data.</text>
</comment>
<evidence type="ECO:0000256" key="7">
    <source>
        <dbReference type="SAM" id="MobiDB-lite"/>
    </source>
</evidence>
<dbReference type="InterPro" id="IPR023214">
    <property type="entry name" value="HAD_sf"/>
</dbReference>
<proteinExistence type="inferred from homology"/>
<dbReference type="Gene3D" id="3.30.70.1020">
    <property type="entry name" value="Trehalose-6-phosphate phosphatase related protein, domain 2"/>
    <property type="match status" value="1"/>
</dbReference>
<keyword evidence="4 6" id="KW-0378">Hydrolase</keyword>
<evidence type="ECO:0000256" key="2">
    <source>
        <dbReference type="ARBA" id="ARBA00005199"/>
    </source>
</evidence>
<gene>
    <name evidence="8" type="ORF">GCM10022239_26580</name>
</gene>
<dbReference type="InterPro" id="IPR044651">
    <property type="entry name" value="OTSB-like"/>
</dbReference>
<protein>
    <recommendedName>
        <fullName evidence="6">Trehalose 6-phosphate phosphatase</fullName>
        <ecNumber evidence="6">3.1.3.12</ecNumber>
    </recommendedName>
</protein>
<dbReference type="InterPro" id="IPR006379">
    <property type="entry name" value="HAD-SF_hydro_IIB"/>
</dbReference>
<comment type="similarity">
    <text evidence="3 6">Belongs to the trehalose phosphatase family.</text>
</comment>
<sequence>MSDSSAEPASPSPQDPGSGLEPGLRADLQRIAGAPALLVALDFDGTLAPTVDDPDAARALPAARAAVVALAGLPATRVAVVSGRAIASLERVAQLPSELLLVGSHGAELRIDGEESGPDLSAEDLDLLGRLYGAVAGVATRYPGVRVEEKPAGCGLHTRTASPEDAAAVRREALAAVRSLAGGEGIAERYGKDILEFTVRTADKGTALQVLRDRTAASAVLFVGDDVTDEDGFAVLAGDDLGVKVGAGDTRATRRVDDPEAVAELLGLLVRYRERIAP</sequence>
<dbReference type="NCBIfam" id="TIGR01484">
    <property type="entry name" value="HAD-SF-IIB"/>
    <property type="match status" value="1"/>
</dbReference>
<dbReference type="SUPFAM" id="SSF56784">
    <property type="entry name" value="HAD-like"/>
    <property type="match status" value="1"/>
</dbReference>
<comment type="pathway">
    <text evidence="2 6">Glycan biosynthesis; trehalose biosynthesis.</text>
</comment>
<dbReference type="EMBL" id="BAABAE010000005">
    <property type="protein sequence ID" value="GAA3749953.1"/>
    <property type="molecule type" value="Genomic_DNA"/>
</dbReference>
<comment type="function">
    <text evidence="5 6">Removes the phosphate from trehalose 6-phosphate to produce free trehalose.</text>
</comment>
<accession>A0ABP7FXK5</accession>
<keyword evidence="6" id="KW-0479">Metal-binding</keyword>
<dbReference type="Gene3D" id="3.40.50.1000">
    <property type="entry name" value="HAD superfamily/HAD-like"/>
    <property type="match status" value="1"/>
</dbReference>
<comment type="cofactor">
    <cofactor evidence="6">
        <name>Mg(2+)</name>
        <dbReference type="ChEBI" id="CHEBI:18420"/>
    </cofactor>
</comment>
<keyword evidence="6" id="KW-0460">Magnesium</keyword>
<dbReference type="Pfam" id="PF02358">
    <property type="entry name" value="Trehalose_PPase"/>
    <property type="match status" value="1"/>
</dbReference>
<dbReference type="PANTHER" id="PTHR43768:SF3">
    <property type="entry name" value="TREHALOSE 6-PHOSPHATE PHOSPHATASE"/>
    <property type="match status" value="1"/>
</dbReference>
<dbReference type="InterPro" id="IPR036412">
    <property type="entry name" value="HAD-like_sf"/>
</dbReference>
<evidence type="ECO:0000256" key="4">
    <source>
        <dbReference type="ARBA" id="ARBA00022801"/>
    </source>
</evidence>
<evidence type="ECO:0000256" key="6">
    <source>
        <dbReference type="RuleBase" id="RU361117"/>
    </source>
</evidence>
<dbReference type="PANTHER" id="PTHR43768">
    <property type="entry name" value="TREHALOSE 6-PHOSPHATE PHOSPHATASE"/>
    <property type="match status" value="1"/>
</dbReference>
<name>A0ABP7FXK5_9MICO</name>
<evidence type="ECO:0000313" key="9">
    <source>
        <dbReference type="Proteomes" id="UP001501004"/>
    </source>
</evidence>
<dbReference type="EC" id="3.1.3.12" evidence="6"/>
<dbReference type="Proteomes" id="UP001501004">
    <property type="component" value="Unassembled WGS sequence"/>
</dbReference>
<comment type="catalytic activity">
    <reaction evidence="1 6">
        <text>alpha,alpha-trehalose 6-phosphate + H2O = alpha,alpha-trehalose + phosphate</text>
        <dbReference type="Rhea" id="RHEA:23420"/>
        <dbReference type="ChEBI" id="CHEBI:15377"/>
        <dbReference type="ChEBI" id="CHEBI:16551"/>
        <dbReference type="ChEBI" id="CHEBI:43474"/>
        <dbReference type="ChEBI" id="CHEBI:58429"/>
        <dbReference type="EC" id="3.1.3.12"/>
    </reaction>
</comment>
<dbReference type="RefSeq" id="WP_344757602.1">
    <property type="nucleotide sequence ID" value="NZ_BAABAE010000005.1"/>
</dbReference>
<dbReference type="InterPro" id="IPR003337">
    <property type="entry name" value="Trehalose_PPase"/>
</dbReference>
<dbReference type="NCBIfam" id="TIGR00685">
    <property type="entry name" value="T6PP"/>
    <property type="match status" value="1"/>
</dbReference>
<evidence type="ECO:0000256" key="3">
    <source>
        <dbReference type="ARBA" id="ARBA00008770"/>
    </source>
</evidence>
<evidence type="ECO:0000256" key="1">
    <source>
        <dbReference type="ARBA" id="ARBA00000500"/>
    </source>
</evidence>
<organism evidence="8 9">
    <name type="scientific">Leifsonella bigeumensis</name>
    <dbReference type="NCBI Taxonomy" id="433643"/>
    <lineage>
        <taxon>Bacteria</taxon>
        <taxon>Bacillati</taxon>
        <taxon>Actinomycetota</taxon>
        <taxon>Actinomycetes</taxon>
        <taxon>Micrococcales</taxon>
        <taxon>Microbacteriaceae</taxon>
        <taxon>Leifsonella</taxon>
    </lineage>
</organism>
<evidence type="ECO:0000313" key="8">
    <source>
        <dbReference type="EMBL" id="GAA3749953.1"/>
    </source>
</evidence>